<feature type="region of interest" description="Disordered" evidence="1">
    <location>
        <begin position="26"/>
        <end position="53"/>
    </location>
</feature>
<comment type="caution">
    <text evidence="2">The sequence shown here is derived from an EMBL/GenBank/DDBJ whole genome shotgun (WGS) entry which is preliminary data.</text>
</comment>
<keyword evidence="3" id="KW-1185">Reference proteome</keyword>
<reference evidence="2" key="1">
    <citation type="submission" date="2022-06" db="EMBL/GenBank/DDBJ databases">
        <title>Sequencing the genomes of 1000 actinobacteria strains.</title>
        <authorList>
            <person name="Klenk H.-P."/>
        </authorList>
    </citation>
    <scope>NUCLEOTIDE SEQUENCE</scope>
    <source>
        <strain evidence="2">DSM 46694</strain>
    </source>
</reference>
<protein>
    <submittedName>
        <fullName evidence="2">Uncharacterized protein</fullName>
    </submittedName>
</protein>
<organism evidence="2 3">
    <name type="scientific">Nonomuraea thailandensis</name>
    <dbReference type="NCBI Taxonomy" id="1188745"/>
    <lineage>
        <taxon>Bacteria</taxon>
        <taxon>Bacillati</taxon>
        <taxon>Actinomycetota</taxon>
        <taxon>Actinomycetes</taxon>
        <taxon>Streptosporangiales</taxon>
        <taxon>Streptosporangiaceae</taxon>
        <taxon>Nonomuraea</taxon>
    </lineage>
</organism>
<name>A0A9X2JZA6_9ACTN</name>
<dbReference type="RefSeq" id="WP_253741124.1">
    <property type="nucleotide sequence ID" value="NZ_BAABKA010000048.1"/>
</dbReference>
<dbReference type="AlphaFoldDB" id="A0A9X2JZA6"/>
<accession>A0A9X2JZA6</accession>
<evidence type="ECO:0000256" key="1">
    <source>
        <dbReference type="SAM" id="MobiDB-lite"/>
    </source>
</evidence>
<proteinExistence type="predicted"/>
<evidence type="ECO:0000313" key="2">
    <source>
        <dbReference type="EMBL" id="MCP2354638.1"/>
    </source>
</evidence>
<gene>
    <name evidence="2" type="ORF">HD597_001658</name>
</gene>
<dbReference type="EMBL" id="JAMZEB010000002">
    <property type="protein sequence ID" value="MCP2354638.1"/>
    <property type="molecule type" value="Genomic_DNA"/>
</dbReference>
<dbReference type="Proteomes" id="UP001139648">
    <property type="component" value="Unassembled WGS sequence"/>
</dbReference>
<evidence type="ECO:0000313" key="3">
    <source>
        <dbReference type="Proteomes" id="UP001139648"/>
    </source>
</evidence>
<sequence length="53" mass="5640">MTAAPAVPGGTYNVVDDEPLTKRAHAEALRRRGGRPATRAREGWAATARILSP</sequence>